<accession>A0A6C0JPN0</accession>
<proteinExistence type="predicted"/>
<evidence type="ECO:0000313" key="1">
    <source>
        <dbReference type="EMBL" id="QHU07539.1"/>
    </source>
</evidence>
<name>A0A6C0JPN0_9ZZZZ</name>
<sequence length="114" mass="13959">MPKNKRDSSNTDFLTDGYTTEELNQKILEIREKYEIEKLTEPASNELKEKIKKEYKFFEERYPFLFEMIIKKDFDKERLDYFLSMREKIINNNITQEKASIKIGQEMYDTYMKK</sequence>
<organism evidence="1">
    <name type="scientific">viral metagenome</name>
    <dbReference type="NCBI Taxonomy" id="1070528"/>
    <lineage>
        <taxon>unclassified sequences</taxon>
        <taxon>metagenomes</taxon>
        <taxon>organismal metagenomes</taxon>
    </lineage>
</organism>
<dbReference type="AlphaFoldDB" id="A0A6C0JPN0"/>
<reference evidence="1" key="1">
    <citation type="journal article" date="2020" name="Nature">
        <title>Giant virus diversity and host interactions through global metagenomics.</title>
        <authorList>
            <person name="Schulz F."/>
            <person name="Roux S."/>
            <person name="Paez-Espino D."/>
            <person name="Jungbluth S."/>
            <person name="Walsh D.A."/>
            <person name="Denef V.J."/>
            <person name="McMahon K.D."/>
            <person name="Konstantinidis K.T."/>
            <person name="Eloe-Fadrosh E.A."/>
            <person name="Kyrpides N.C."/>
            <person name="Woyke T."/>
        </authorList>
    </citation>
    <scope>NUCLEOTIDE SEQUENCE</scope>
    <source>
        <strain evidence="1">GVMAG-S-1040241-154</strain>
    </source>
</reference>
<dbReference type="EMBL" id="MN740684">
    <property type="protein sequence ID" value="QHU07539.1"/>
    <property type="molecule type" value="Genomic_DNA"/>
</dbReference>
<protein>
    <submittedName>
        <fullName evidence="1">Uncharacterized protein</fullName>
    </submittedName>
</protein>